<organism evidence="4 5">
    <name type="scientific">Pochonia chlamydosporia 170</name>
    <dbReference type="NCBI Taxonomy" id="1380566"/>
    <lineage>
        <taxon>Eukaryota</taxon>
        <taxon>Fungi</taxon>
        <taxon>Dikarya</taxon>
        <taxon>Ascomycota</taxon>
        <taxon>Pezizomycotina</taxon>
        <taxon>Sordariomycetes</taxon>
        <taxon>Hypocreomycetidae</taxon>
        <taxon>Hypocreales</taxon>
        <taxon>Clavicipitaceae</taxon>
        <taxon>Pochonia</taxon>
    </lineage>
</organism>
<keyword evidence="1" id="KW-0732">Signal</keyword>
<dbReference type="RefSeq" id="XP_022283898.1">
    <property type="nucleotide sequence ID" value="XM_022428810.1"/>
</dbReference>
<evidence type="ECO:0000259" key="3">
    <source>
        <dbReference type="Pfam" id="PF23865"/>
    </source>
</evidence>
<dbReference type="InterPro" id="IPR055647">
    <property type="entry name" value="DUF7223"/>
</dbReference>
<dbReference type="EMBL" id="LSBJ02000015">
    <property type="protein sequence ID" value="OAQ57724.2"/>
    <property type="molecule type" value="Genomic_DNA"/>
</dbReference>
<proteinExistence type="predicted"/>
<evidence type="ECO:0000256" key="1">
    <source>
        <dbReference type="SAM" id="SignalP"/>
    </source>
</evidence>
<name>A0A179EX12_METCM</name>
<keyword evidence="5" id="KW-1185">Reference proteome</keyword>
<feature type="signal peptide" evidence="1">
    <location>
        <begin position="1"/>
        <end position="18"/>
    </location>
</feature>
<feature type="domain" description="DUF7223" evidence="3">
    <location>
        <begin position="207"/>
        <end position="443"/>
    </location>
</feature>
<comment type="caution">
    <text evidence="4">The sequence shown here is derived from an EMBL/GenBank/DDBJ whole genome shotgun (WGS) entry which is preliminary data.</text>
</comment>
<dbReference type="InterPro" id="IPR054293">
    <property type="entry name" value="DUF7029"/>
</dbReference>
<dbReference type="Pfam" id="PF23865">
    <property type="entry name" value="DUF7223"/>
    <property type="match status" value="1"/>
</dbReference>
<evidence type="ECO:0000259" key="2">
    <source>
        <dbReference type="Pfam" id="PF22974"/>
    </source>
</evidence>
<dbReference type="Proteomes" id="UP000078397">
    <property type="component" value="Unassembled WGS sequence"/>
</dbReference>
<gene>
    <name evidence="4" type="ORF">VFPPC_12121</name>
</gene>
<evidence type="ECO:0000313" key="4">
    <source>
        <dbReference type="EMBL" id="OAQ57724.2"/>
    </source>
</evidence>
<accession>A0A179EX12</accession>
<feature type="domain" description="DUF7029" evidence="2">
    <location>
        <begin position="93"/>
        <end position="168"/>
    </location>
</feature>
<dbReference type="AlphaFoldDB" id="A0A179EX12"/>
<reference evidence="4 5" key="1">
    <citation type="journal article" date="2016" name="PLoS Pathog.">
        <title>Biosynthesis of antibiotic leucinostatins in bio-control fungus Purpureocillium lilacinum and their inhibition on phytophthora revealed by genome mining.</title>
        <authorList>
            <person name="Wang G."/>
            <person name="Liu Z."/>
            <person name="Lin R."/>
            <person name="Li E."/>
            <person name="Mao Z."/>
            <person name="Ling J."/>
            <person name="Yang Y."/>
            <person name="Yin W.B."/>
            <person name="Xie B."/>
        </authorList>
    </citation>
    <scope>NUCLEOTIDE SEQUENCE [LARGE SCALE GENOMIC DNA]</scope>
    <source>
        <strain evidence="4">170</strain>
    </source>
</reference>
<protein>
    <submittedName>
        <fullName evidence="4">Uncharacterized protein</fullName>
    </submittedName>
</protein>
<dbReference type="Pfam" id="PF22974">
    <property type="entry name" value="DUF7029"/>
    <property type="match status" value="1"/>
</dbReference>
<evidence type="ECO:0000313" key="5">
    <source>
        <dbReference type="Proteomes" id="UP000078397"/>
    </source>
</evidence>
<dbReference type="KEGG" id="pchm:VFPPC_12121"/>
<dbReference type="GeneID" id="28854100"/>
<dbReference type="STRING" id="1380566.A0A179EX12"/>
<sequence length="457" mass="50523">MRFTESLMAVVLAGGAVAAPSLHIMPRADEKIEPVNIDPKRFDGMPSVTLEPYKTPALAKRREDKFELKDDITLWWKKDGFSAMLSGKYDGAHEKVINMDIFGDELEAVDCTPPEVFLDFKAREAFEAAQQKWGWVDEKKEHHFVLVMNHPKCGPENQRKAYNVTSKIRIENKQVSNLQRRIAALESRQRVGTGVSLNLDKSMNLFHDATTSLDCHVTSTGHLGAAIEVDWRWWGKPYTAFLEFFVDDVGLQMDVTLSGEAGFKHGDHLELLRTLFGVEIPHIAQFGVGPAIGVGYDVSLTAAGKVKWGALARNSGQAYNKICLWGCDHKSNGWDIKTEMISPTVKGSVDATADVYGYLAIHAIASVLGWGYEVGVAVQAPELKGDLDVKIGANACDNPNYQIGLHEKLDVSLDVYGYAGTSPINPQHKWDIWNPHATISDKCWGWTSPEVASLGLS</sequence>
<dbReference type="OrthoDB" id="160645at2759"/>
<feature type="chain" id="PRO_5012452779" evidence="1">
    <location>
        <begin position="19"/>
        <end position="457"/>
    </location>
</feature>